<proteinExistence type="predicted"/>
<dbReference type="EMBL" id="CAFBSF010000039">
    <property type="protein sequence ID" value="CAB5240404.1"/>
    <property type="molecule type" value="Genomic_DNA"/>
</dbReference>
<dbReference type="EMBL" id="CAFABG010000042">
    <property type="protein sequence ID" value="CAB4828022.1"/>
    <property type="molecule type" value="Genomic_DNA"/>
</dbReference>
<gene>
    <name evidence="1" type="ORF">UFOPK3181_00683</name>
    <name evidence="2" type="ORF">UFOPK3520_00662</name>
</gene>
<evidence type="ECO:0000313" key="2">
    <source>
        <dbReference type="EMBL" id="CAB5240404.1"/>
    </source>
</evidence>
<organism evidence="2">
    <name type="scientific">freshwater metagenome</name>
    <dbReference type="NCBI Taxonomy" id="449393"/>
    <lineage>
        <taxon>unclassified sequences</taxon>
        <taxon>metagenomes</taxon>
        <taxon>ecological metagenomes</taxon>
    </lineage>
</organism>
<evidence type="ECO:0000313" key="1">
    <source>
        <dbReference type="EMBL" id="CAB4828022.1"/>
    </source>
</evidence>
<protein>
    <submittedName>
        <fullName evidence="2">Unannotated protein</fullName>
    </submittedName>
</protein>
<reference evidence="2" key="1">
    <citation type="submission" date="2020-05" db="EMBL/GenBank/DDBJ databases">
        <authorList>
            <person name="Chiriac C."/>
            <person name="Salcher M."/>
            <person name="Ghai R."/>
            <person name="Kavagutti S V."/>
        </authorList>
    </citation>
    <scope>NUCLEOTIDE SEQUENCE</scope>
</reference>
<sequence length="250" mass="27340">MRKILLTALISLSLLANPWASAHQPVVLQDTDTTAAKGPLLVDATISFAIRASFTKAGQTRALRAQFKEGDQLDLQYLIIDKRPESALKATQLPSVVITSPSGSKVSIKFNERTKFFEPYSRTNYLYLARYSAPAQAGIYSITITSRTKSAITLAIGEKEIQGEVVRSDTAAAACPSPDSKDAETGITQARAGRLVGMSETQSQKCAQSLNWGYRIAARDGEMFMLTKDYRFDRVSVYIKADKIFAVDVG</sequence>
<name>A0A6J7XSL2_9ZZZZ</name>
<dbReference type="AlphaFoldDB" id="A0A6J7XSL2"/>
<accession>A0A6J7XSL2</accession>